<keyword evidence="5" id="KW-0235">DNA replication</keyword>
<dbReference type="InterPro" id="IPR005790">
    <property type="entry name" value="DNA_polIII_delta"/>
</dbReference>
<evidence type="ECO:0000259" key="9">
    <source>
        <dbReference type="Pfam" id="PF06144"/>
    </source>
</evidence>
<dbReference type="InterPro" id="IPR008921">
    <property type="entry name" value="DNA_pol3_clamp-load_cplx_C"/>
</dbReference>
<protein>
    <recommendedName>
        <fullName evidence="2">DNA polymerase III subunit delta</fullName>
        <ecNumber evidence="1">2.7.7.7</ecNumber>
    </recommendedName>
</protein>
<sequence>MRGADEMIDVEAFKSKIQKGKFDNCYIFAGSDERVIKECVNMIINANLREDEKSFNLNRYDGEKTTFDEIFTSSETMPFMSNVRVVEVFRANFFRDSEKDNRSKSLVEDLQKYAGNIPKNTILIFYYIYKDTREKPSKKLSKFKKNSTIVTVGKLKGAALQKKVKDVFNSKGGKIERSDLNFFCSMVENDMEIINNEIDKLIAYTNGEAITRKDIEKLVPSKSDNDIFNLVDYLSQKKIKEAIEIYNELIFKGEKPTSILRMIQRQYSMILKIKLLYQKGKRNDEISRELGLHPYICEKMGIQSKKFKNESLRKILDLSLKLERTLKSSTIDSNIEMEMFMIKTLRV</sequence>
<evidence type="ECO:0000256" key="1">
    <source>
        <dbReference type="ARBA" id="ARBA00012417"/>
    </source>
</evidence>
<dbReference type="SUPFAM" id="SSF48019">
    <property type="entry name" value="post-AAA+ oligomerization domain-like"/>
    <property type="match status" value="1"/>
</dbReference>
<evidence type="ECO:0000256" key="3">
    <source>
        <dbReference type="ARBA" id="ARBA00022679"/>
    </source>
</evidence>
<evidence type="ECO:0000313" key="11">
    <source>
        <dbReference type="EMBL" id="MCM1990773.1"/>
    </source>
</evidence>
<evidence type="ECO:0000256" key="8">
    <source>
        <dbReference type="ARBA" id="ARBA00049244"/>
    </source>
</evidence>
<feature type="domain" description="DNA polymerase III delta subunit-like C-terminal" evidence="10">
    <location>
        <begin position="225"/>
        <end position="343"/>
    </location>
</feature>
<comment type="similarity">
    <text evidence="7">Belongs to the DNA polymerase HolA subunit family.</text>
</comment>
<reference evidence="11" key="2">
    <citation type="submission" date="2021-04" db="EMBL/GenBank/DDBJ databases">
        <authorList>
            <person name="Dong X."/>
        </authorList>
    </citation>
    <scope>NUCLEOTIDE SEQUENCE</scope>
    <source>
        <strain evidence="11">ZWT</strain>
    </source>
</reference>
<evidence type="ECO:0000256" key="7">
    <source>
        <dbReference type="ARBA" id="ARBA00034754"/>
    </source>
</evidence>
<dbReference type="GO" id="GO:0006261">
    <property type="term" value="P:DNA-templated DNA replication"/>
    <property type="evidence" value="ECO:0007669"/>
    <property type="project" value="TreeGrafter"/>
</dbReference>
<comment type="catalytic activity">
    <reaction evidence="8">
        <text>DNA(n) + a 2'-deoxyribonucleoside 5'-triphosphate = DNA(n+1) + diphosphate</text>
        <dbReference type="Rhea" id="RHEA:22508"/>
        <dbReference type="Rhea" id="RHEA-COMP:17339"/>
        <dbReference type="Rhea" id="RHEA-COMP:17340"/>
        <dbReference type="ChEBI" id="CHEBI:33019"/>
        <dbReference type="ChEBI" id="CHEBI:61560"/>
        <dbReference type="ChEBI" id="CHEBI:173112"/>
        <dbReference type="EC" id="2.7.7.7"/>
    </reaction>
</comment>
<keyword evidence="6" id="KW-0239">DNA-directed DNA polymerase</keyword>
<dbReference type="Gene3D" id="1.10.8.60">
    <property type="match status" value="1"/>
</dbReference>
<evidence type="ECO:0000256" key="2">
    <source>
        <dbReference type="ARBA" id="ARBA00017703"/>
    </source>
</evidence>
<keyword evidence="12" id="KW-1185">Reference proteome</keyword>
<evidence type="ECO:0000259" key="10">
    <source>
        <dbReference type="Pfam" id="PF21694"/>
    </source>
</evidence>
<comment type="caution">
    <text evidence="11">The sequence shown here is derived from an EMBL/GenBank/DDBJ whole genome shotgun (WGS) entry which is preliminary data.</text>
</comment>
<dbReference type="InterPro" id="IPR048466">
    <property type="entry name" value="DNA_pol3_delta-like_C"/>
</dbReference>
<dbReference type="Gene3D" id="3.40.50.300">
    <property type="entry name" value="P-loop containing nucleotide triphosphate hydrolases"/>
    <property type="match status" value="1"/>
</dbReference>
<dbReference type="EC" id="2.7.7.7" evidence="1"/>
<dbReference type="InterPro" id="IPR010372">
    <property type="entry name" value="DNA_pol3_delta_N"/>
</dbReference>
<dbReference type="Pfam" id="PF06144">
    <property type="entry name" value="DNA_pol3_delta"/>
    <property type="match status" value="1"/>
</dbReference>
<evidence type="ECO:0000313" key="12">
    <source>
        <dbReference type="Proteomes" id="UP001056429"/>
    </source>
</evidence>
<dbReference type="AlphaFoldDB" id="A0A9J6P4Q7"/>
<keyword evidence="4 11" id="KW-0548">Nucleotidyltransferase</keyword>
<dbReference type="PANTHER" id="PTHR34388:SF1">
    <property type="entry name" value="DNA POLYMERASE III SUBUNIT DELTA"/>
    <property type="match status" value="1"/>
</dbReference>
<organism evidence="11 12">
    <name type="scientific">Oceanirhabdus seepicola</name>
    <dbReference type="NCBI Taxonomy" id="2828781"/>
    <lineage>
        <taxon>Bacteria</taxon>
        <taxon>Bacillati</taxon>
        <taxon>Bacillota</taxon>
        <taxon>Clostridia</taxon>
        <taxon>Eubacteriales</taxon>
        <taxon>Clostridiaceae</taxon>
        <taxon>Oceanirhabdus</taxon>
    </lineage>
</organism>
<dbReference type="RefSeq" id="WP_250859865.1">
    <property type="nucleotide sequence ID" value="NZ_JAGSOJ010000002.1"/>
</dbReference>
<feature type="domain" description="DNA polymerase III delta N-terminal" evidence="9">
    <location>
        <begin position="26"/>
        <end position="151"/>
    </location>
</feature>
<dbReference type="Proteomes" id="UP001056429">
    <property type="component" value="Unassembled WGS sequence"/>
</dbReference>
<dbReference type="GO" id="GO:0009360">
    <property type="term" value="C:DNA polymerase III complex"/>
    <property type="evidence" value="ECO:0007669"/>
    <property type="project" value="InterPro"/>
</dbReference>
<name>A0A9J6P4Q7_9CLOT</name>
<dbReference type="Pfam" id="PF21694">
    <property type="entry name" value="DNA_pol3_delta_C"/>
    <property type="match status" value="1"/>
</dbReference>
<evidence type="ECO:0000256" key="6">
    <source>
        <dbReference type="ARBA" id="ARBA00022932"/>
    </source>
</evidence>
<evidence type="ECO:0000256" key="4">
    <source>
        <dbReference type="ARBA" id="ARBA00022695"/>
    </source>
</evidence>
<dbReference type="NCBIfam" id="TIGR01128">
    <property type="entry name" value="holA"/>
    <property type="match status" value="1"/>
</dbReference>
<dbReference type="Gene3D" id="1.20.272.10">
    <property type="match status" value="1"/>
</dbReference>
<dbReference type="PANTHER" id="PTHR34388">
    <property type="entry name" value="DNA POLYMERASE III SUBUNIT DELTA"/>
    <property type="match status" value="1"/>
</dbReference>
<accession>A0A9J6P4Q7</accession>
<reference evidence="11" key="1">
    <citation type="journal article" date="2021" name="mSystems">
        <title>Bacteria and Archaea Synergistically Convert Glycine Betaine to Biogenic Methane in the Formosa Cold Seep of the South China Sea.</title>
        <authorList>
            <person name="Li L."/>
            <person name="Zhang W."/>
            <person name="Zhang S."/>
            <person name="Song L."/>
            <person name="Sun Q."/>
            <person name="Zhang H."/>
            <person name="Xiang H."/>
            <person name="Dong X."/>
        </authorList>
    </citation>
    <scope>NUCLEOTIDE SEQUENCE</scope>
    <source>
        <strain evidence="11">ZWT</strain>
    </source>
</reference>
<dbReference type="GO" id="GO:0003887">
    <property type="term" value="F:DNA-directed DNA polymerase activity"/>
    <property type="evidence" value="ECO:0007669"/>
    <property type="project" value="UniProtKB-KW"/>
</dbReference>
<dbReference type="InterPro" id="IPR027417">
    <property type="entry name" value="P-loop_NTPase"/>
</dbReference>
<dbReference type="SUPFAM" id="SSF52540">
    <property type="entry name" value="P-loop containing nucleoside triphosphate hydrolases"/>
    <property type="match status" value="1"/>
</dbReference>
<dbReference type="GO" id="GO:0003677">
    <property type="term" value="F:DNA binding"/>
    <property type="evidence" value="ECO:0007669"/>
    <property type="project" value="InterPro"/>
</dbReference>
<proteinExistence type="inferred from homology"/>
<dbReference type="EMBL" id="JAGSOJ010000002">
    <property type="protein sequence ID" value="MCM1990773.1"/>
    <property type="molecule type" value="Genomic_DNA"/>
</dbReference>
<gene>
    <name evidence="11" type="primary">holA</name>
    <name evidence="11" type="ORF">KDK92_13665</name>
</gene>
<evidence type="ECO:0000256" key="5">
    <source>
        <dbReference type="ARBA" id="ARBA00022705"/>
    </source>
</evidence>
<keyword evidence="3 11" id="KW-0808">Transferase</keyword>